<dbReference type="EMBL" id="FYEK01000022">
    <property type="protein sequence ID" value="SNB62896.1"/>
    <property type="molecule type" value="Genomic_DNA"/>
</dbReference>
<feature type="binding site" evidence="10">
    <location>
        <position position="260"/>
    </location>
    <ligand>
        <name>Zn(2+)</name>
        <dbReference type="ChEBI" id="CHEBI:29105"/>
    </ligand>
</feature>
<feature type="domain" description="EngC GTPase" evidence="11">
    <location>
        <begin position="88"/>
        <end position="234"/>
    </location>
</feature>
<evidence type="ECO:0000259" key="11">
    <source>
        <dbReference type="PROSITE" id="PS50936"/>
    </source>
</evidence>
<dbReference type="Proteomes" id="UP000197025">
    <property type="component" value="Unassembled WGS sequence"/>
</dbReference>
<feature type="binding site" evidence="10">
    <location>
        <position position="265"/>
    </location>
    <ligand>
        <name>Zn(2+)</name>
        <dbReference type="ChEBI" id="CHEBI:29105"/>
    </ligand>
</feature>
<dbReference type="EC" id="3.6.1.-" evidence="10"/>
<evidence type="ECO:0000256" key="2">
    <source>
        <dbReference type="ARBA" id="ARBA00022517"/>
    </source>
</evidence>
<dbReference type="InterPro" id="IPR010914">
    <property type="entry name" value="RsgA_GTPase_dom"/>
</dbReference>
<dbReference type="RefSeq" id="WP_088570869.1">
    <property type="nucleotide sequence ID" value="NZ_FYEK01000022.1"/>
</dbReference>
<comment type="subunit">
    <text evidence="10">Monomer. Associates with 30S ribosomal subunit, binds 16S rRNA.</text>
</comment>
<comment type="similarity">
    <text evidence="10">Belongs to the TRAFAC class YlqF/YawG GTPase family. RsgA subfamily.</text>
</comment>
<evidence type="ECO:0000313" key="14">
    <source>
        <dbReference type="Proteomes" id="UP000197025"/>
    </source>
</evidence>
<dbReference type="GO" id="GO:0005737">
    <property type="term" value="C:cytoplasm"/>
    <property type="evidence" value="ECO:0007669"/>
    <property type="project" value="UniProtKB-SubCell"/>
</dbReference>
<dbReference type="HAMAP" id="MF_01820">
    <property type="entry name" value="GTPase_RsgA"/>
    <property type="match status" value="1"/>
</dbReference>
<comment type="function">
    <text evidence="10">One of several proteins that assist in the late maturation steps of the functional core of the 30S ribosomal subunit. Helps release RbfA from mature subunits. May play a role in the assembly of ribosomal proteins into the subunit. Circularly permuted GTPase that catalyzes slow GTP hydrolysis, GTPase activity is stimulated by the 30S ribosomal subunit.</text>
</comment>
<dbReference type="PROSITE" id="PS51721">
    <property type="entry name" value="G_CP"/>
    <property type="match status" value="1"/>
</dbReference>
<feature type="binding site" evidence="10">
    <location>
        <position position="267"/>
    </location>
    <ligand>
        <name>Zn(2+)</name>
        <dbReference type="ChEBI" id="CHEBI:29105"/>
    </ligand>
</feature>
<keyword evidence="9 10" id="KW-0342">GTP-binding</keyword>
<comment type="subcellular location">
    <subcellularLocation>
        <location evidence="10">Cytoplasm</location>
    </subcellularLocation>
</comment>
<keyword evidence="3 10" id="KW-0479">Metal-binding</keyword>
<evidence type="ECO:0000256" key="4">
    <source>
        <dbReference type="ARBA" id="ARBA00022730"/>
    </source>
</evidence>
<dbReference type="GO" id="GO:0003924">
    <property type="term" value="F:GTPase activity"/>
    <property type="evidence" value="ECO:0007669"/>
    <property type="project" value="UniProtKB-UniRule"/>
</dbReference>
<protein>
    <recommendedName>
        <fullName evidence="10">Small ribosomal subunit biogenesis GTPase RsgA</fullName>
        <ecNumber evidence="10">3.6.1.-</ecNumber>
    </recommendedName>
</protein>
<dbReference type="SUPFAM" id="SSF52540">
    <property type="entry name" value="P-loop containing nucleoside triphosphate hydrolases"/>
    <property type="match status" value="1"/>
</dbReference>
<dbReference type="OrthoDB" id="9809485at2"/>
<dbReference type="GO" id="GO:0019843">
    <property type="term" value="F:rRNA binding"/>
    <property type="evidence" value="ECO:0007669"/>
    <property type="project" value="UniProtKB-KW"/>
</dbReference>
<name>A0A212QTM5_9CHLR</name>
<dbReference type="InterPro" id="IPR031944">
    <property type="entry name" value="RsgA_N"/>
</dbReference>
<dbReference type="Gene3D" id="2.40.50.140">
    <property type="entry name" value="Nucleic acid-binding proteins"/>
    <property type="match status" value="1"/>
</dbReference>
<dbReference type="PANTHER" id="PTHR32120">
    <property type="entry name" value="SMALL RIBOSOMAL SUBUNIT BIOGENESIS GTPASE RSGA"/>
    <property type="match status" value="1"/>
</dbReference>
<dbReference type="InterPro" id="IPR004881">
    <property type="entry name" value="Ribosome_biogen_GTPase_RsgA"/>
</dbReference>
<gene>
    <name evidence="10" type="primary">rsgA</name>
    <name evidence="13" type="ORF">SAMN02746019_00006090</name>
</gene>
<dbReference type="Pfam" id="PF03193">
    <property type="entry name" value="RsgA_GTPase"/>
    <property type="match status" value="1"/>
</dbReference>
<evidence type="ECO:0000256" key="1">
    <source>
        <dbReference type="ARBA" id="ARBA00022490"/>
    </source>
</evidence>
<dbReference type="GO" id="GO:0046872">
    <property type="term" value="F:metal ion binding"/>
    <property type="evidence" value="ECO:0007669"/>
    <property type="project" value="UniProtKB-KW"/>
</dbReference>
<accession>A0A212QTM5</accession>
<dbReference type="NCBIfam" id="TIGR00157">
    <property type="entry name" value="ribosome small subunit-dependent GTPase A"/>
    <property type="match status" value="1"/>
</dbReference>
<feature type="domain" description="CP-type G" evidence="12">
    <location>
        <begin position="82"/>
        <end position="236"/>
    </location>
</feature>
<dbReference type="PROSITE" id="PS50936">
    <property type="entry name" value="ENGC_GTPASE"/>
    <property type="match status" value="1"/>
</dbReference>
<dbReference type="SUPFAM" id="SSF50249">
    <property type="entry name" value="Nucleic acid-binding proteins"/>
    <property type="match status" value="1"/>
</dbReference>
<dbReference type="Pfam" id="PF16745">
    <property type="entry name" value="RsgA_N"/>
    <property type="match status" value="1"/>
</dbReference>
<keyword evidence="8 10" id="KW-0694">RNA-binding</keyword>
<feature type="binding site" evidence="10">
    <location>
        <begin position="127"/>
        <end position="130"/>
    </location>
    <ligand>
        <name>GTP</name>
        <dbReference type="ChEBI" id="CHEBI:37565"/>
    </ligand>
</feature>
<dbReference type="GO" id="GO:0005525">
    <property type="term" value="F:GTP binding"/>
    <property type="evidence" value="ECO:0007669"/>
    <property type="project" value="UniProtKB-UniRule"/>
</dbReference>
<dbReference type="Gene3D" id="3.40.50.300">
    <property type="entry name" value="P-loop containing nucleotide triphosphate hydrolases"/>
    <property type="match status" value="1"/>
</dbReference>
<keyword evidence="14" id="KW-1185">Reference proteome</keyword>
<evidence type="ECO:0000259" key="12">
    <source>
        <dbReference type="PROSITE" id="PS51721"/>
    </source>
</evidence>
<dbReference type="PANTHER" id="PTHR32120:SF11">
    <property type="entry name" value="SMALL RIBOSOMAL SUBUNIT BIOGENESIS GTPASE RSGA 1, MITOCHONDRIAL-RELATED"/>
    <property type="match status" value="1"/>
</dbReference>
<dbReference type="FunCoup" id="A0A212QTM5">
    <property type="interactions" value="269"/>
</dbReference>
<sequence>MRILEEGLVIRTLGAAYDVQGPDGVVRCVLRGRLRRQTEGPQRPVIGDRVQFERVSPKEGAIIAILPRRTALVRREPLDPEKAHVIAANLDQIVAVFAAVPEPDLFQIDRYLAVAEASGLPALLVLNKIDLAEDLSALRERFAEYEELGYPVLYTSAVTGAGLEALRERVRGKISAFIGPSGVGKSSLLNALQPGLGLRVGSINPRTGMGRHTTTRSELIPFEGGYLADTPGLRDIGVWGIRPEDLAACFPEMRPYIGRCEFSDCLHLEEPGCAVRRAVARGEIRRRRYESYRRILIEQQAARAP</sequence>
<feature type="binding site" evidence="10">
    <location>
        <position position="273"/>
    </location>
    <ligand>
        <name>Zn(2+)</name>
        <dbReference type="ChEBI" id="CHEBI:29105"/>
    </ligand>
</feature>
<evidence type="ECO:0000256" key="6">
    <source>
        <dbReference type="ARBA" id="ARBA00022801"/>
    </source>
</evidence>
<dbReference type="Gene3D" id="1.10.40.50">
    <property type="entry name" value="Probable gtpase engc, domain 3"/>
    <property type="match status" value="1"/>
</dbReference>
<dbReference type="InParanoid" id="A0A212QTM5"/>
<dbReference type="InterPro" id="IPR030378">
    <property type="entry name" value="G_CP_dom"/>
</dbReference>
<dbReference type="InterPro" id="IPR027417">
    <property type="entry name" value="P-loop_NTPase"/>
</dbReference>
<keyword evidence="7 10" id="KW-0862">Zinc</keyword>
<reference evidence="14" key="1">
    <citation type="submission" date="2017-06" db="EMBL/GenBank/DDBJ databases">
        <authorList>
            <person name="Varghese N."/>
            <person name="Submissions S."/>
        </authorList>
    </citation>
    <scope>NUCLEOTIDE SEQUENCE [LARGE SCALE GENOMIC DNA]</scope>
    <source>
        <strain evidence="14">JAD2</strain>
    </source>
</reference>
<organism evidence="13 14">
    <name type="scientific">Thermoflexus hugenholtzii JAD2</name>
    <dbReference type="NCBI Taxonomy" id="877466"/>
    <lineage>
        <taxon>Bacteria</taxon>
        <taxon>Bacillati</taxon>
        <taxon>Chloroflexota</taxon>
        <taxon>Thermoflexia</taxon>
        <taxon>Thermoflexales</taxon>
        <taxon>Thermoflexaceae</taxon>
        <taxon>Thermoflexus</taxon>
    </lineage>
</organism>
<keyword evidence="2 10" id="KW-0690">Ribosome biogenesis</keyword>
<dbReference type="CDD" id="cd01854">
    <property type="entry name" value="YjeQ_EngC"/>
    <property type="match status" value="1"/>
</dbReference>
<keyword evidence="4 10" id="KW-0699">rRNA-binding</keyword>
<evidence type="ECO:0000256" key="5">
    <source>
        <dbReference type="ARBA" id="ARBA00022741"/>
    </source>
</evidence>
<dbReference type="InterPro" id="IPR012340">
    <property type="entry name" value="NA-bd_OB-fold"/>
</dbReference>
<evidence type="ECO:0000313" key="13">
    <source>
        <dbReference type="EMBL" id="SNB62896.1"/>
    </source>
</evidence>
<dbReference type="GO" id="GO:0042274">
    <property type="term" value="P:ribosomal small subunit biogenesis"/>
    <property type="evidence" value="ECO:0007669"/>
    <property type="project" value="UniProtKB-UniRule"/>
</dbReference>
<proteinExistence type="inferred from homology"/>
<evidence type="ECO:0000256" key="7">
    <source>
        <dbReference type="ARBA" id="ARBA00022833"/>
    </source>
</evidence>
<comment type="cofactor">
    <cofactor evidence="10">
        <name>Zn(2+)</name>
        <dbReference type="ChEBI" id="CHEBI:29105"/>
    </cofactor>
    <text evidence="10">Binds 1 zinc ion per subunit.</text>
</comment>
<keyword evidence="5 10" id="KW-0547">Nucleotide-binding</keyword>
<keyword evidence="6 10" id="KW-0378">Hydrolase</keyword>
<evidence type="ECO:0000256" key="10">
    <source>
        <dbReference type="HAMAP-Rule" id="MF_01820"/>
    </source>
</evidence>
<evidence type="ECO:0000256" key="9">
    <source>
        <dbReference type="ARBA" id="ARBA00023134"/>
    </source>
</evidence>
<keyword evidence="1 10" id="KW-0963">Cytoplasm</keyword>
<feature type="binding site" evidence="10">
    <location>
        <begin position="179"/>
        <end position="187"/>
    </location>
    <ligand>
        <name>GTP</name>
        <dbReference type="ChEBI" id="CHEBI:37565"/>
    </ligand>
</feature>
<evidence type="ECO:0000256" key="3">
    <source>
        <dbReference type="ARBA" id="ARBA00022723"/>
    </source>
</evidence>
<dbReference type="AlphaFoldDB" id="A0A212QTM5"/>
<evidence type="ECO:0000256" key="8">
    <source>
        <dbReference type="ARBA" id="ARBA00022884"/>
    </source>
</evidence>